<name>A0A2S5SUX0_9BURK</name>
<feature type="compositionally biased region" description="Low complexity" evidence="5">
    <location>
        <begin position="612"/>
        <end position="622"/>
    </location>
</feature>
<keyword evidence="8" id="KW-0808">Transferase</keyword>
<dbReference type="InterPro" id="IPR022998">
    <property type="entry name" value="ThiamineP_synth_TenI"/>
</dbReference>
<dbReference type="Gene3D" id="3.20.20.70">
    <property type="entry name" value="Aldolase class I"/>
    <property type="match status" value="1"/>
</dbReference>
<evidence type="ECO:0000313" key="8">
    <source>
        <dbReference type="EMBL" id="PPE66506.1"/>
    </source>
</evidence>
<dbReference type="EMBL" id="PSNX01000007">
    <property type="protein sequence ID" value="PPE66506.1"/>
    <property type="molecule type" value="Genomic_DNA"/>
</dbReference>
<evidence type="ECO:0000256" key="5">
    <source>
        <dbReference type="SAM" id="MobiDB-lite"/>
    </source>
</evidence>
<dbReference type="GO" id="GO:0009228">
    <property type="term" value="P:thiamine biosynthetic process"/>
    <property type="evidence" value="ECO:0007669"/>
    <property type="project" value="UniProtKB-KW"/>
</dbReference>
<dbReference type="UniPathway" id="UPA00060">
    <property type="reaction ID" value="UER00138"/>
</dbReference>
<dbReference type="CDD" id="cd01169">
    <property type="entry name" value="HMPP_kinase"/>
    <property type="match status" value="1"/>
</dbReference>
<dbReference type="GO" id="GO:0009229">
    <property type="term" value="P:thiamine diphosphate biosynthetic process"/>
    <property type="evidence" value="ECO:0007669"/>
    <property type="project" value="UniProtKB-UniPathway"/>
</dbReference>
<evidence type="ECO:0000256" key="4">
    <source>
        <dbReference type="ARBA" id="ARBA00023268"/>
    </source>
</evidence>
<keyword evidence="9" id="KW-1185">Reference proteome</keyword>
<dbReference type="SUPFAM" id="SSF51391">
    <property type="entry name" value="Thiamin phosphate synthase"/>
    <property type="match status" value="1"/>
</dbReference>
<gene>
    <name evidence="8" type="primary">thiD</name>
    <name evidence="8" type="ORF">C1704_09375</name>
</gene>
<feature type="region of interest" description="Disordered" evidence="5">
    <location>
        <begin position="612"/>
        <end position="647"/>
    </location>
</feature>
<dbReference type="NCBIfam" id="TIGR00097">
    <property type="entry name" value="HMP-P_kinase"/>
    <property type="match status" value="1"/>
</dbReference>
<dbReference type="PANTHER" id="PTHR20858">
    <property type="entry name" value="PHOSPHOMETHYLPYRIMIDINE KINASE"/>
    <property type="match status" value="1"/>
</dbReference>
<comment type="cofactor">
    <cofactor evidence="1">
        <name>Mg(2+)</name>
        <dbReference type="ChEBI" id="CHEBI:18420"/>
    </cofactor>
</comment>
<feature type="domain" description="Thiamine phosphate synthase/TenI" evidence="6">
    <location>
        <begin position="417"/>
        <end position="588"/>
    </location>
</feature>
<dbReference type="InterPro" id="IPR036206">
    <property type="entry name" value="ThiamineP_synth_sf"/>
</dbReference>
<dbReference type="InterPro" id="IPR029056">
    <property type="entry name" value="Ribokinase-like"/>
</dbReference>
<dbReference type="InterPro" id="IPR004399">
    <property type="entry name" value="HMP/HMP-P_kinase_dom"/>
</dbReference>
<feature type="compositionally biased region" description="Basic residues" evidence="5">
    <location>
        <begin position="65"/>
        <end position="84"/>
    </location>
</feature>
<evidence type="ECO:0000256" key="3">
    <source>
        <dbReference type="ARBA" id="ARBA00012135"/>
    </source>
</evidence>
<dbReference type="Proteomes" id="UP000238605">
    <property type="component" value="Unassembled WGS sequence"/>
</dbReference>
<dbReference type="AlphaFoldDB" id="A0A2S5SUX0"/>
<dbReference type="SUPFAM" id="SSF53613">
    <property type="entry name" value="Ribokinase-like"/>
    <property type="match status" value="1"/>
</dbReference>
<dbReference type="GO" id="GO:0008902">
    <property type="term" value="F:hydroxymethylpyrimidine kinase activity"/>
    <property type="evidence" value="ECO:0007669"/>
    <property type="project" value="UniProtKB-EC"/>
</dbReference>
<keyword evidence="8" id="KW-0418">Kinase</keyword>
<dbReference type="Pfam" id="PF02581">
    <property type="entry name" value="TMP-TENI"/>
    <property type="match status" value="1"/>
</dbReference>
<evidence type="ECO:0000259" key="6">
    <source>
        <dbReference type="Pfam" id="PF02581"/>
    </source>
</evidence>
<feature type="domain" description="Pyridoxamine kinase/Phosphomethylpyrimidine kinase" evidence="7">
    <location>
        <begin position="125"/>
        <end position="371"/>
    </location>
</feature>
<reference evidence="8 9" key="1">
    <citation type="submission" date="2018-02" db="EMBL/GenBank/DDBJ databases">
        <title>Reclassifiation of [Polyangium] brachysporum DSM 7029 as Guopingzhaonella breviflexa gen. nov., sp. nov., a member of the family Comamonadaceae.</title>
        <authorList>
            <person name="Tang B."/>
        </authorList>
    </citation>
    <scope>NUCLEOTIDE SEQUENCE [LARGE SCALE GENOMIC DNA]</scope>
    <source>
        <strain evidence="8 9">BCRC 80649</strain>
    </source>
</reference>
<protein>
    <recommendedName>
        <fullName evidence="3">hydroxymethylpyrimidine kinase</fullName>
        <ecNumber evidence="3">2.7.1.49</ecNumber>
    </recommendedName>
</protein>
<evidence type="ECO:0000256" key="1">
    <source>
        <dbReference type="ARBA" id="ARBA00001946"/>
    </source>
</evidence>
<sequence>MPHPDALGGPHRVGAGLAQPLGPAHPESPAARRHAHRRCRHRRTVACRPGHGAGLRRGAAELGRCTRHRPRGHGHRFPPCHRSRALGLAQRPDRATGHGRGVHPRGRPALRSVKPPIVWSIAGSDSGGGAGLQADLKAFDAFDVHGCTAVAAVTAQHSRAVQRIDVMEPEVLEAQLAALADDLPPQVLKLGVLGSVENVHCVARWIDRLRARGPVAVVLDPVRGATTGARFANEAVRAAFLAELLPRATLATPNRVEAAWLLGQDALTEDEMPSAARALRALGVQAIAITGGDAGGAFARDWIATPQAEGWLDAPRLTVPHHHGSGCVFASSAAAALAWGHCEADALVLAKMATTQALRCGYPAGQGAGPVRPTRGFASRFENLPRLREPGWPLDGAGQGGFPPLAQPFLGLYAIVDTADAVVRVLEGGARAVQLRIKQAASHTLEHEVQRSVRAAASVGAQLFINDHWALALAHGAYGVHLGQEDLLRLTPDDWAAMRRAGLHLGLSTHSHWEVCRALALEPSYIACGPIHATATKDMPWIPQGEDNLAYWCQLLDRPVVAIAGMDAPRAREAARCGASGVAVLRGITQSADLPAAVRGLQAAIHEGAWAARRPAPARARPTLPGPVPLSLGDTLPGHAAPDALAP</sequence>
<organism evidence="8 9">
    <name type="scientific">Caldimonas caldifontis</name>
    <dbReference type="NCBI Taxonomy" id="1452508"/>
    <lineage>
        <taxon>Bacteria</taxon>
        <taxon>Pseudomonadati</taxon>
        <taxon>Pseudomonadota</taxon>
        <taxon>Betaproteobacteria</taxon>
        <taxon>Burkholderiales</taxon>
        <taxon>Sphaerotilaceae</taxon>
        <taxon>Caldimonas</taxon>
    </lineage>
</organism>
<dbReference type="GO" id="GO:0005829">
    <property type="term" value="C:cytosol"/>
    <property type="evidence" value="ECO:0007669"/>
    <property type="project" value="TreeGrafter"/>
</dbReference>
<accession>A0A2S5SUX0</accession>
<evidence type="ECO:0000256" key="2">
    <source>
        <dbReference type="ARBA" id="ARBA00004948"/>
    </source>
</evidence>
<feature type="region of interest" description="Disordered" evidence="5">
    <location>
        <begin position="1"/>
        <end position="109"/>
    </location>
</feature>
<evidence type="ECO:0000259" key="7">
    <source>
        <dbReference type="Pfam" id="PF08543"/>
    </source>
</evidence>
<dbReference type="CDD" id="cd00564">
    <property type="entry name" value="TMP_TenI"/>
    <property type="match status" value="1"/>
</dbReference>
<dbReference type="Gene3D" id="3.40.1190.20">
    <property type="match status" value="1"/>
</dbReference>
<dbReference type="InterPro" id="IPR013749">
    <property type="entry name" value="PM/HMP-P_kinase-1"/>
</dbReference>
<keyword evidence="4" id="KW-0511">Multifunctional enzyme</keyword>
<dbReference type="GO" id="GO:0008972">
    <property type="term" value="F:phosphomethylpyrimidine kinase activity"/>
    <property type="evidence" value="ECO:0007669"/>
    <property type="project" value="InterPro"/>
</dbReference>
<dbReference type="EC" id="2.7.1.49" evidence="3"/>
<dbReference type="InterPro" id="IPR013785">
    <property type="entry name" value="Aldolase_TIM"/>
</dbReference>
<feature type="compositionally biased region" description="Basic residues" evidence="5">
    <location>
        <begin position="31"/>
        <end position="45"/>
    </location>
</feature>
<dbReference type="Pfam" id="PF08543">
    <property type="entry name" value="Phos_pyr_kin"/>
    <property type="match status" value="1"/>
</dbReference>
<dbReference type="OrthoDB" id="9810880at2"/>
<dbReference type="PANTHER" id="PTHR20858:SF17">
    <property type="entry name" value="HYDROXYMETHYLPYRIMIDINE_PHOSPHOMETHYLPYRIMIDINE KINASE THI20-RELATED"/>
    <property type="match status" value="1"/>
</dbReference>
<proteinExistence type="predicted"/>
<comment type="pathway">
    <text evidence="2">Cofactor biosynthesis; thiamine diphosphate biosynthesis.</text>
</comment>
<comment type="caution">
    <text evidence="8">The sequence shown here is derived from an EMBL/GenBank/DDBJ whole genome shotgun (WGS) entry which is preliminary data.</text>
</comment>
<evidence type="ECO:0000313" key="9">
    <source>
        <dbReference type="Proteomes" id="UP000238605"/>
    </source>
</evidence>